<keyword evidence="9" id="KW-0067">ATP-binding</keyword>
<evidence type="ECO:0000256" key="3">
    <source>
        <dbReference type="ARBA" id="ARBA00012438"/>
    </source>
</evidence>
<dbReference type="Pfam" id="PF02518">
    <property type="entry name" value="HATPase_c"/>
    <property type="match status" value="1"/>
</dbReference>
<evidence type="ECO:0000256" key="1">
    <source>
        <dbReference type="ARBA" id="ARBA00000085"/>
    </source>
</evidence>
<dbReference type="PANTHER" id="PTHR45569">
    <property type="entry name" value="SENSOR PROTEIN KDPD"/>
    <property type="match status" value="1"/>
</dbReference>
<comment type="catalytic activity">
    <reaction evidence="1">
        <text>ATP + protein L-histidine = ADP + protein N-phospho-L-histidine.</text>
        <dbReference type="EC" id="2.7.13.3"/>
    </reaction>
</comment>
<proteinExistence type="predicted"/>
<reference evidence="16" key="1">
    <citation type="submission" date="2016-10" db="EMBL/GenBank/DDBJ databases">
        <authorList>
            <person name="Varghese N."/>
            <person name="Submissions S."/>
        </authorList>
    </citation>
    <scope>NUCLEOTIDE SEQUENCE [LARGE SCALE GENOMIC DNA]</scope>
    <source>
        <strain evidence="16">CGMCC 1.11014</strain>
    </source>
</reference>
<dbReference type="Gene3D" id="3.30.565.10">
    <property type="entry name" value="Histidine kinase-like ATPase, C-terminal domain"/>
    <property type="match status" value="1"/>
</dbReference>
<dbReference type="Pfam" id="PF13492">
    <property type="entry name" value="GAF_3"/>
    <property type="match status" value="1"/>
</dbReference>
<keyword evidence="16" id="KW-1185">Reference proteome</keyword>
<dbReference type="SUPFAM" id="SSF55781">
    <property type="entry name" value="GAF domain-like"/>
    <property type="match status" value="1"/>
</dbReference>
<comment type="subcellular location">
    <subcellularLocation>
        <location evidence="2">Membrane</location>
        <topology evidence="2">Multi-pass membrane protein</topology>
    </subcellularLocation>
</comment>
<keyword evidence="12 13" id="KW-0472">Membrane</keyword>
<dbReference type="EC" id="2.7.13.3" evidence="3"/>
<dbReference type="STRING" id="1035707.SAMN05216552_103477"/>
<dbReference type="InterPro" id="IPR004358">
    <property type="entry name" value="Sig_transdc_His_kin-like_C"/>
</dbReference>
<accession>A0A1I7LPT2</accession>
<keyword evidence="11" id="KW-0902">Two-component regulatory system</keyword>
<dbReference type="PRINTS" id="PR00344">
    <property type="entry name" value="BCTRLSENSOR"/>
</dbReference>
<dbReference type="InterPro" id="IPR052023">
    <property type="entry name" value="Histidine_kinase_KdpD"/>
</dbReference>
<dbReference type="InterPro" id="IPR038318">
    <property type="entry name" value="KdpD_sf"/>
</dbReference>
<evidence type="ECO:0000256" key="12">
    <source>
        <dbReference type="ARBA" id="ARBA00023136"/>
    </source>
</evidence>
<keyword evidence="7" id="KW-0547">Nucleotide-binding</keyword>
<dbReference type="GO" id="GO:0005886">
    <property type="term" value="C:plasma membrane"/>
    <property type="evidence" value="ECO:0007669"/>
    <property type="project" value="TreeGrafter"/>
</dbReference>
<dbReference type="Gene3D" id="1.10.287.130">
    <property type="match status" value="1"/>
</dbReference>
<evidence type="ECO:0000256" key="2">
    <source>
        <dbReference type="ARBA" id="ARBA00004141"/>
    </source>
</evidence>
<evidence type="ECO:0000256" key="6">
    <source>
        <dbReference type="ARBA" id="ARBA00022692"/>
    </source>
</evidence>
<dbReference type="InterPro" id="IPR003661">
    <property type="entry name" value="HisK_dim/P_dom"/>
</dbReference>
<dbReference type="SUPFAM" id="SSF47384">
    <property type="entry name" value="Homodimeric domain of signal transducing histidine kinase"/>
    <property type="match status" value="1"/>
</dbReference>
<dbReference type="GO" id="GO:0005524">
    <property type="term" value="F:ATP binding"/>
    <property type="evidence" value="ECO:0007669"/>
    <property type="project" value="UniProtKB-KW"/>
</dbReference>
<name>A0A1I7LPT2_9BURK</name>
<dbReference type="Pfam" id="PF00512">
    <property type="entry name" value="HisKA"/>
    <property type="match status" value="1"/>
</dbReference>
<dbReference type="AlphaFoldDB" id="A0A1I7LPT2"/>
<evidence type="ECO:0000256" key="5">
    <source>
        <dbReference type="ARBA" id="ARBA00022679"/>
    </source>
</evidence>
<dbReference type="SUPFAM" id="SSF55874">
    <property type="entry name" value="ATPase domain of HSP90 chaperone/DNA topoisomerase II/histidine kinase"/>
    <property type="match status" value="1"/>
</dbReference>
<dbReference type="InterPro" id="IPR036890">
    <property type="entry name" value="HATPase_C_sf"/>
</dbReference>
<dbReference type="SMART" id="SM00388">
    <property type="entry name" value="HisKA"/>
    <property type="match status" value="1"/>
</dbReference>
<dbReference type="RefSeq" id="WP_093558873.1">
    <property type="nucleotide sequence ID" value="NZ_FPBO01000034.1"/>
</dbReference>
<evidence type="ECO:0000256" key="4">
    <source>
        <dbReference type="ARBA" id="ARBA00022553"/>
    </source>
</evidence>
<evidence type="ECO:0000256" key="10">
    <source>
        <dbReference type="ARBA" id="ARBA00022989"/>
    </source>
</evidence>
<dbReference type="Proteomes" id="UP000199391">
    <property type="component" value="Unassembled WGS sequence"/>
</dbReference>
<dbReference type="CDD" id="cd00075">
    <property type="entry name" value="HATPase"/>
    <property type="match status" value="1"/>
</dbReference>
<keyword evidence="6 13" id="KW-0812">Transmembrane</keyword>
<evidence type="ECO:0000256" key="11">
    <source>
        <dbReference type="ARBA" id="ARBA00023012"/>
    </source>
</evidence>
<dbReference type="CDD" id="cd00082">
    <property type="entry name" value="HisKA"/>
    <property type="match status" value="1"/>
</dbReference>
<evidence type="ECO:0000256" key="9">
    <source>
        <dbReference type="ARBA" id="ARBA00022840"/>
    </source>
</evidence>
<feature type="transmembrane region" description="Helical" evidence="13">
    <location>
        <begin position="89"/>
        <end position="110"/>
    </location>
</feature>
<protein>
    <recommendedName>
        <fullName evidence="3">histidine kinase</fullName>
        <ecNumber evidence="3">2.7.13.3</ecNumber>
    </recommendedName>
</protein>
<keyword evidence="8 15" id="KW-0418">Kinase</keyword>
<dbReference type="InterPro" id="IPR025201">
    <property type="entry name" value="KdpD_TM"/>
</dbReference>
<dbReference type="PROSITE" id="PS51257">
    <property type="entry name" value="PROKAR_LIPOPROTEIN"/>
    <property type="match status" value="1"/>
</dbReference>
<dbReference type="GO" id="GO:0042802">
    <property type="term" value="F:identical protein binding"/>
    <property type="evidence" value="ECO:0007669"/>
    <property type="project" value="UniProtKB-ARBA"/>
</dbReference>
<dbReference type="InterPro" id="IPR005467">
    <property type="entry name" value="His_kinase_dom"/>
</dbReference>
<organism evidence="15 16">
    <name type="scientific">Pseudoduganella namucuonensis</name>
    <dbReference type="NCBI Taxonomy" id="1035707"/>
    <lineage>
        <taxon>Bacteria</taxon>
        <taxon>Pseudomonadati</taxon>
        <taxon>Pseudomonadota</taxon>
        <taxon>Betaproteobacteria</taxon>
        <taxon>Burkholderiales</taxon>
        <taxon>Oxalobacteraceae</taxon>
        <taxon>Telluria group</taxon>
        <taxon>Pseudoduganella</taxon>
    </lineage>
</organism>
<sequence length="500" mass="52652">MKSSLDATARPGGHAWAFAACALTTALALPLRGSLVAANLILLYLLAVVFVTVRFGRAPGVFASVLAVLAFDVFLVPPYLSLSVADPQYLLTFAMMLAVSLIISHLTASLRFQARVALQREARANALFELSRELSGALSNEEIRDIGVRRLNATFQARAHILFPDEQGRLAPAGLPDAMMMIAKTVHEREVVTGYEEGAALSAGVRYLPLRAPMRTRGVLVLAPANPGRDLSPGQERLLQTCATQIALAIERVHYVDVARDATLAIESERLRNSLLSAISHDIRTPLTTIVGLSSTLAEGRALPPETSRELVLAIHDAARRMHALVTNLLDMARLQAGAVKLNRQWQLLEEAVGGALAECAGALAGHPVRVALPATLPLVEFDAVLLQRVFCNLLDNAAKHGAPGGPVTISARLAGGGVAVAVEDSGPGVPGGMEQAIFAMFARGEAEPASAGAGLGLAICKAIVEAHGGTIHAENRPEGGARFEFTLPLGVPPCGGELE</sequence>
<dbReference type="Pfam" id="PF13493">
    <property type="entry name" value="DUF4118"/>
    <property type="match status" value="1"/>
</dbReference>
<evidence type="ECO:0000313" key="16">
    <source>
        <dbReference type="Proteomes" id="UP000199391"/>
    </source>
</evidence>
<dbReference type="Gene3D" id="3.30.450.40">
    <property type="match status" value="1"/>
</dbReference>
<dbReference type="InterPro" id="IPR003594">
    <property type="entry name" value="HATPase_dom"/>
</dbReference>
<dbReference type="GO" id="GO:0000155">
    <property type="term" value="F:phosphorelay sensor kinase activity"/>
    <property type="evidence" value="ECO:0007669"/>
    <property type="project" value="InterPro"/>
</dbReference>
<dbReference type="PROSITE" id="PS50109">
    <property type="entry name" value="HIS_KIN"/>
    <property type="match status" value="1"/>
</dbReference>
<gene>
    <name evidence="15" type="ORF">SAMN05216552_103477</name>
</gene>
<dbReference type="FunFam" id="3.30.565.10:FF:000042">
    <property type="entry name" value="Two-component sensor histidine kinase KdpD"/>
    <property type="match status" value="1"/>
</dbReference>
<dbReference type="InterPro" id="IPR029016">
    <property type="entry name" value="GAF-like_dom_sf"/>
</dbReference>
<dbReference type="InterPro" id="IPR036097">
    <property type="entry name" value="HisK_dim/P_sf"/>
</dbReference>
<evidence type="ECO:0000256" key="7">
    <source>
        <dbReference type="ARBA" id="ARBA00022741"/>
    </source>
</evidence>
<evidence type="ECO:0000256" key="13">
    <source>
        <dbReference type="SAM" id="Phobius"/>
    </source>
</evidence>
<keyword evidence="5" id="KW-0808">Transferase</keyword>
<dbReference type="Gene3D" id="1.20.120.620">
    <property type="entry name" value="Backbone structure of the membrane domain of e. Coli histidine kinase receptor kdpd"/>
    <property type="match status" value="1"/>
</dbReference>
<keyword evidence="10 13" id="KW-1133">Transmembrane helix</keyword>
<dbReference type="SMART" id="SM00387">
    <property type="entry name" value="HATPase_c"/>
    <property type="match status" value="1"/>
</dbReference>
<evidence type="ECO:0000313" key="15">
    <source>
        <dbReference type="EMBL" id="SFV11688.1"/>
    </source>
</evidence>
<dbReference type="OrthoDB" id="9806130at2"/>
<dbReference type="InterPro" id="IPR003018">
    <property type="entry name" value="GAF"/>
</dbReference>
<dbReference type="EMBL" id="FPBO01000034">
    <property type="protein sequence ID" value="SFV11688.1"/>
    <property type="molecule type" value="Genomic_DNA"/>
</dbReference>
<keyword evidence="4" id="KW-0597">Phosphoprotein</keyword>
<feature type="transmembrane region" description="Helical" evidence="13">
    <location>
        <begin position="60"/>
        <end position="77"/>
    </location>
</feature>
<dbReference type="PANTHER" id="PTHR45569:SF1">
    <property type="entry name" value="SENSOR PROTEIN KDPD"/>
    <property type="match status" value="1"/>
</dbReference>
<evidence type="ECO:0000259" key="14">
    <source>
        <dbReference type="PROSITE" id="PS50109"/>
    </source>
</evidence>
<feature type="domain" description="Histidine kinase" evidence="14">
    <location>
        <begin position="278"/>
        <end position="492"/>
    </location>
</feature>
<feature type="transmembrane region" description="Helical" evidence="13">
    <location>
        <begin position="35"/>
        <end position="53"/>
    </location>
</feature>
<evidence type="ECO:0000256" key="8">
    <source>
        <dbReference type="ARBA" id="ARBA00022777"/>
    </source>
</evidence>